<reference evidence="2 3" key="1">
    <citation type="submission" date="2018-11" db="EMBL/GenBank/DDBJ databases">
        <authorList>
            <consortium name="Pathogen Informatics"/>
        </authorList>
    </citation>
    <scope>NUCLEOTIDE SEQUENCE [LARGE SCALE GENOMIC DNA]</scope>
</reference>
<feature type="region of interest" description="Disordered" evidence="1">
    <location>
        <begin position="399"/>
        <end position="430"/>
    </location>
</feature>
<feature type="region of interest" description="Disordered" evidence="1">
    <location>
        <begin position="1"/>
        <end position="30"/>
    </location>
</feature>
<gene>
    <name evidence="2" type="ORF">SVUK_LOCUS9297</name>
</gene>
<feature type="compositionally biased region" description="Low complexity" evidence="1">
    <location>
        <begin position="213"/>
        <end position="231"/>
    </location>
</feature>
<evidence type="ECO:0000313" key="3">
    <source>
        <dbReference type="Proteomes" id="UP000270094"/>
    </source>
</evidence>
<name>A0A3P7J3K7_STRVU</name>
<evidence type="ECO:0000256" key="1">
    <source>
        <dbReference type="SAM" id="MobiDB-lite"/>
    </source>
</evidence>
<protein>
    <submittedName>
        <fullName evidence="2">Uncharacterized protein</fullName>
    </submittedName>
</protein>
<evidence type="ECO:0000313" key="2">
    <source>
        <dbReference type="EMBL" id="VDM74299.1"/>
    </source>
</evidence>
<feature type="compositionally biased region" description="Basic and acidic residues" evidence="1">
    <location>
        <begin position="12"/>
        <end position="30"/>
    </location>
</feature>
<sequence>MDTQEYDPSLTPKEESVMDEKPDPTDQDPNVKAKLEEKYLLESGLCHQPLCKCQENPSRLRNAEEDSGEATPPYIDGKPMWHYNIGNDMAENLQDLNATETDPMNTCDSYTVKAEPLEEVEHNDYKSGRNTVKTEMTEAGTVERDPDDDVPHVDNIRKECDDNSHRAANLNVKPAGSFTAAGSSQSVSTAQHNSKKDAGDGEKVAQPQQVAFGSQSSTLTNTTTSGSELTSQNLPQTRPQISTTAFVERNPSMESNSNAGETVKKVCDFRGRTSQQKLRQCDIDTKTGLPLISLLCDFRGRTSQQKLRQCDTDTKTGLPLISLQDGSIFSVPLKFFCMKSENQLAAVNSTYELIRDVCGTFLIPNDIRISETEITPIQGPLPGTILPITDCLFEVVGEDTPDTSANRTPELRTAQDPSSSESQQKNYDLR</sequence>
<feature type="region of interest" description="Disordered" evidence="1">
    <location>
        <begin position="176"/>
        <end position="239"/>
    </location>
</feature>
<dbReference type="EMBL" id="UYYB01094437">
    <property type="protein sequence ID" value="VDM74299.1"/>
    <property type="molecule type" value="Genomic_DNA"/>
</dbReference>
<keyword evidence="3" id="KW-1185">Reference proteome</keyword>
<feature type="compositionally biased region" description="Basic and acidic residues" evidence="1">
    <location>
        <begin position="194"/>
        <end position="203"/>
    </location>
</feature>
<dbReference type="AlphaFoldDB" id="A0A3P7J3K7"/>
<feature type="compositionally biased region" description="Polar residues" evidence="1">
    <location>
        <begin position="415"/>
        <end position="430"/>
    </location>
</feature>
<organism evidence="2 3">
    <name type="scientific">Strongylus vulgaris</name>
    <name type="common">Blood worm</name>
    <dbReference type="NCBI Taxonomy" id="40348"/>
    <lineage>
        <taxon>Eukaryota</taxon>
        <taxon>Metazoa</taxon>
        <taxon>Ecdysozoa</taxon>
        <taxon>Nematoda</taxon>
        <taxon>Chromadorea</taxon>
        <taxon>Rhabditida</taxon>
        <taxon>Rhabditina</taxon>
        <taxon>Rhabditomorpha</taxon>
        <taxon>Strongyloidea</taxon>
        <taxon>Strongylidae</taxon>
        <taxon>Strongylus</taxon>
    </lineage>
</organism>
<feature type="compositionally biased region" description="Polar residues" evidence="1">
    <location>
        <begin position="180"/>
        <end position="192"/>
    </location>
</feature>
<proteinExistence type="predicted"/>
<dbReference type="Proteomes" id="UP000270094">
    <property type="component" value="Unassembled WGS sequence"/>
</dbReference>
<accession>A0A3P7J3K7</accession>